<dbReference type="Proteomes" id="UP001437460">
    <property type="component" value="Unassembled WGS sequence"/>
</dbReference>
<dbReference type="PANTHER" id="PTHR30419">
    <property type="entry name" value="HTH-TYPE TRANSCRIPTIONAL REGULATOR YBHD"/>
    <property type="match status" value="1"/>
</dbReference>
<organism evidence="6 7">
    <name type="scientific">Ventrimonas faecis</name>
    <dbReference type="NCBI Taxonomy" id="3133170"/>
    <lineage>
        <taxon>Bacteria</taxon>
        <taxon>Bacillati</taxon>
        <taxon>Bacillota</taxon>
        <taxon>Clostridia</taxon>
        <taxon>Lachnospirales</taxon>
        <taxon>Lachnospiraceae</taxon>
        <taxon>Ventrimonas</taxon>
    </lineage>
</organism>
<keyword evidence="3" id="KW-0238">DNA-binding</keyword>
<dbReference type="RefSeq" id="WP_349228609.1">
    <property type="nucleotide sequence ID" value="NZ_JBBMFJ010000004.1"/>
</dbReference>
<name>A0ABV1HKX4_9FIRM</name>
<dbReference type="SUPFAM" id="SSF53850">
    <property type="entry name" value="Periplasmic binding protein-like II"/>
    <property type="match status" value="1"/>
</dbReference>
<comment type="similarity">
    <text evidence="1">Belongs to the LysR transcriptional regulatory family.</text>
</comment>
<dbReference type="PRINTS" id="PR00039">
    <property type="entry name" value="HTHLYSR"/>
</dbReference>
<dbReference type="Pfam" id="PF00126">
    <property type="entry name" value="HTH_1"/>
    <property type="match status" value="1"/>
</dbReference>
<dbReference type="Pfam" id="PF03466">
    <property type="entry name" value="LysR_substrate"/>
    <property type="match status" value="1"/>
</dbReference>
<keyword evidence="4" id="KW-0804">Transcription</keyword>
<dbReference type="InterPro" id="IPR050950">
    <property type="entry name" value="HTH-type_LysR_regulators"/>
</dbReference>
<sequence length="312" mass="35506">MNIKHAQYMLTVMQEGSITAAAKKLYISQPSLSQMIKLVETNLGTSIFNRSTDPITLTYAGEKYIEAAKQILTINNNLQKEIDEINHEDHGCLKLGIPVQRAMQVLPYVLPRFMKQYPYVDIDLHEHGSAITESMLIEGAIDLACLTTYPKHEELNYILIEDEDLVLLTSRNTDLAKRIPSGTPIEITEARHEKFISSKEGHNVSTVQKQLFATYDIQPDILLKTTSIEVGKRTAIACDAVMICPINYVEMSPELYPYCAVYPIKGIENQRSFYLCHRKDLYLTKYMRDFIHILTEVKKPFLHGTVFSGATR</sequence>
<evidence type="ECO:0000256" key="3">
    <source>
        <dbReference type="ARBA" id="ARBA00023125"/>
    </source>
</evidence>
<evidence type="ECO:0000313" key="6">
    <source>
        <dbReference type="EMBL" id="MEQ2562288.1"/>
    </source>
</evidence>
<dbReference type="SUPFAM" id="SSF46785">
    <property type="entry name" value="Winged helix' DNA-binding domain"/>
    <property type="match status" value="1"/>
</dbReference>
<feature type="domain" description="HTH lysR-type" evidence="5">
    <location>
        <begin position="1"/>
        <end position="58"/>
    </location>
</feature>
<keyword evidence="7" id="KW-1185">Reference proteome</keyword>
<comment type="caution">
    <text evidence="6">The sequence shown here is derived from an EMBL/GenBank/DDBJ whole genome shotgun (WGS) entry which is preliminary data.</text>
</comment>
<dbReference type="InterPro" id="IPR000847">
    <property type="entry name" value="LysR_HTH_N"/>
</dbReference>
<dbReference type="InterPro" id="IPR036388">
    <property type="entry name" value="WH-like_DNA-bd_sf"/>
</dbReference>
<dbReference type="InterPro" id="IPR005119">
    <property type="entry name" value="LysR_subst-bd"/>
</dbReference>
<dbReference type="CDD" id="cd05466">
    <property type="entry name" value="PBP2_LTTR_substrate"/>
    <property type="match status" value="1"/>
</dbReference>
<reference evidence="6 7" key="1">
    <citation type="submission" date="2024-03" db="EMBL/GenBank/DDBJ databases">
        <title>Human intestinal bacterial collection.</title>
        <authorList>
            <person name="Pauvert C."/>
            <person name="Hitch T.C.A."/>
            <person name="Clavel T."/>
        </authorList>
    </citation>
    <scope>NUCLEOTIDE SEQUENCE [LARGE SCALE GENOMIC DNA]</scope>
    <source>
        <strain evidence="6 7">CLA-AP-H27</strain>
    </source>
</reference>
<proteinExistence type="inferred from homology"/>
<gene>
    <name evidence="6" type="ORF">WMO41_03720</name>
</gene>
<dbReference type="PROSITE" id="PS50931">
    <property type="entry name" value="HTH_LYSR"/>
    <property type="match status" value="1"/>
</dbReference>
<dbReference type="EMBL" id="JBBMFJ010000004">
    <property type="protein sequence ID" value="MEQ2562288.1"/>
    <property type="molecule type" value="Genomic_DNA"/>
</dbReference>
<evidence type="ECO:0000256" key="2">
    <source>
        <dbReference type="ARBA" id="ARBA00023015"/>
    </source>
</evidence>
<protein>
    <submittedName>
        <fullName evidence="6">LysR family transcriptional regulator</fullName>
    </submittedName>
</protein>
<evidence type="ECO:0000256" key="1">
    <source>
        <dbReference type="ARBA" id="ARBA00009437"/>
    </source>
</evidence>
<dbReference type="InterPro" id="IPR036390">
    <property type="entry name" value="WH_DNA-bd_sf"/>
</dbReference>
<evidence type="ECO:0000313" key="7">
    <source>
        <dbReference type="Proteomes" id="UP001437460"/>
    </source>
</evidence>
<keyword evidence="2" id="KW-0805">Transcription regulation</keyword>
<dbReference type="Gene3D" id="3.40.190.290">
    <property type="match status" value="1"/>
</dbReference>
<evidence type="ECO:0000259" key="5">
    <source>
        <dbReference type="PROSITE" id="PS50931"/>
    </source>
</evidence>
<dbReference type="Gene3D" id="1.10.10.10">
    <property type="entry name" value="Winged helix-like DNA-binding domain superfamily/Winged helix DNA-binding domain"/>
    <property type="match status" value="1"/>
</dbReference>
<accession>A0ABV1HKX4</accession>
<evidence type="ECO:0000256" key="4">
    <source>
        <dbReference type="ARBA" id="ARBA00023163"/>
    </source>
</evidence>
<dbReference type="PANTHER" id="PTHR30419:SF8">
    <property type="entry name" value="NITROGEN ASSIMILATION TRANSCRIPTIONAL ACTIVATOR-RELATED"/>
    <property type="match status" value="1"/>
</dbReference>